<dbReference type="Pfam" id="PF14560">
    <property type="entry name" value="Ubiquitin_2"/>
    <property type="match status" value="1"/>
</dbReference>
<feature type="domain" description="Ubiquitin-like" evidence="2">
    <location>
        <begin position="26"/>
        <end position="64"/>
    </location>
</feature>
<keyword evidence="4" id="KW-1185">Reference proteome</keyword>
<sequence>MAYQPPAPDIPLQVTVPSASKDDKSPQISAERRINPSWTISQLKAKLEPITGIPPGCQHLRIRGLDGEWVVIGGGGGGETDRQWAGCRRVGVSSTSTTPPQPAFTAPSLSSVEKYTMPAAQYASLPSTVLAYKRSHQLRRFDPQNSADHRKPASELAQERTARDEAVITRGSSWAGGAGSIARMRGGAWSLCRGSAGLGGRGRGSEGAGSVRMGREGGGEGQGGEGEGKRKEEMKRLFECQPGFGVVVRPEKVEVGEEWTPLDDLGLELDDEEEEL</sequence>
<accession>A0A8H7DZI4</accession>
<evidence type="ECO:0000313" key="3">
    <source>
        <dbReference type="EMBL" id="KAF7502528.1"/>
    </source>
</evidence>
<reference evidence="3" key="1">
    <citation type="submission" date="2020-02" db="EMBL/GenBank/DDBJ databases">
        <authorList>
            <person name="Palmer J.M."/>
        </authorList>
    </citation>
    <scope>NUCLEOTIDE SEQUENCE</scope>
    <source>
        <strain evidence="3">EPUS1.4</strain>
        <tissue evidence="3">Thallus</tissue>
    </source>
</reference>
<dbReference type="OrthoDB" id="5295208at2759"/>
<comment type="caution">
    <text evidence="3">The sequence shown here is derived from an EMBL/GenBank/DDBJ whole genome shotgun (WGS) entry which is preliminary data.</text>
</comment>
<protein>
    <recommendedName>
        <fullName evidence="2">Ubiquitin-like domain-containing protein</fullName>
    </recommendedName>
</protein>
<dbReference type="Proteomes" id="UP000606974">
    <property type="component" value="Unassembled WGS sequence"/>
</dbReference>
<dbReference type="AlphaFoldDB" id="A0A8H7DZI4"/>
<feature type="compositionally biased region" description="Basic and acidic residues" evidence="1">
    <location>
        <begin position="20"/>
        <end position="34"/>
    </location>
</feature>
<dbReference type="SUPFAM" id="SSF54236">
    <property type="entry name" value="Ubiquitin-like"/>
    <property type="match status" value="1"/>
</dbReference>
<dbReference type="InterPro" id="IPR000626">
    <property type="entry name" value="Ubiquitin-like_dom"/>
</dbReference>
<name>A0A8H7DZI4_9EURO</name>
<feature type="region of interest" description="Disordered" evidence="1">
    <location>
        <begin position="195"/>
        <end position="234"/>
    </location>
</feature>
<proteinExistence type="predicted"/>
<evidence type="ECO:0000313" key="4">
    <source>
        <dbReference type="Proteomes" id="UP000606974"/>
    </source>
</evidence>
<organism evidence="3 4">
    <name type="scientific">Endocarpon pusillum</name>
    <dbReference type="NCBI Taxonomy" id="364733"/>
    <lineage>
        <taxon>Eukaryota</taxon>
        <taxon>Fungi</taxon>
        <taxon>Dikarya</taxon>
        <taxon>Ascomycota</taxon>
        <taxon>Pezizomycotina</taxon>
        <taxon>Eurotiomycetes</taxon>
        <taxon>Chaetothyriomycetidae</taxon>
        <taxon>Verrucariales</taxon>
        <taxon>Verrucariaceae</taxon>
        <taxon>Endocarpon</taxon>
    </lineage>
</organism>
<feature type="region of interest" description="Disordered" evidence="1">
    <location>
        <begin position="1"/>
        <end position="35"/>
    </location>
</feature>
<dbReference type="EMBL" id="JAACFV010000241">
    <property type="protein sequence ID" value="KAF7502528.1"/>
    <property type="molecule type" value="Genomic_DNA"/>
</dbReference>
<evidence type="ECO:0000256" key="1">
    <source>
        <dbReference type="SAM" id="MobiDB-lite"/>
    </source>
</evidence>
<feature type="compositionally biased region" description="Gly residues" evidence="1">
    <location>
        <begin position="196"/>
        <end position="207"/>
    </location>
</feature>
<dbReference type="InterPro" id="IPR029071">
    <property type="entry name" value="Ubiquitin-like_domsf"/>
</dbReference>
<feature type="region of interest" description="Disordered" evidence="1">
    <location>
        <begin position="140"/>
        <end position="165"/>
    </location>
</feature>
<gene>
    <name evidence="3" type="ORF">GJ744_005615</name>
</gene>
<dbReference type="Gene3D" id="3.10.20.90">
    <property type="entry name" value="Phosphatidylinositol 3-kinase Catalytic Subunit, Chain A, domain 1"/>
    <property type="match status" value="1"/>
</dbReference>
<evidence type="ECO:0000259" key="2">
    <source>
        <dbReference type="Pfam" id="PF14560"/>
    </source>
</evidence>